<dbReference type="Gene3D" id="1.20.1330.10">
    <property type="entry name" value="f41 fragment of flagellin, N-terminal domain"/>
    <property type="match status" value="1"/>
</dbReference>
<reference evidence="2 3" key="1">
    <citation type="submission" date="2017-09" db="EMBL/GenBank/DDBJ databases">
        <title>Genomics of the genus Arcobacter.</title>
        <authorList>
            <person name="Perez-Cataluna A."/>
            <person name="Figueras M.J."/>
            <person name="Salas-Masso N."/>
        </authorList>
    </citation>
    <scope>NUCLEOTIDE SEQUENCE [LARGE SCALE GENOMIC DNA]</scope>
    <source>
        <strain evidence="2 3">CECT 7386</strain>
    </source>
</reference>
<accession>A0AAX2AJF5</accession>
<dbReference type="Proteomes" id="UP000290092">
    <property type="component" value="Unassembled WGS sequence"/>
</dbReference>
<dbReference type="KEGG" id="amyt:AMYT_1500"/>
<evidence type="ECO:0000313" key="2">
    <source>
        <dbReference type="EMBL" id="RXK15586.1"/>
    </source>
</evidence>
<evidence type="ECO:0000259" key="1">
    <source>
        <dbReference type="Pfam" id="PF00669"/>
    </source>
</evidence>
<comment type="caution">
    <text evidence="2">The sequence shown here is derived from an EMBL/GenBank/DDBJ whole genome shotgun (WGS) entry which is preliminary data.</text>
</comment>
<dbReference type="GO" id="GO:0005198">
    <property type="term" value="F:structural molecule activity"/>
    <property type="evidence" value="ECO:0007669"/>
    <property type="project" value="InterPro"/>
</dbReference>
<dbReference type="EMBL" id="NXID01000024">
    <property type="protein sequence ID" value="RXK15586.1"/>
    <property type="molecule type" value="Genomic_DNA"/>
</dbReference>
<dbReference type="SUPFAM" id="SSF64518">
    <property type="entry name" value="Phase 1 flagellin"/>
    <property type="match status" value="1"/>
</dbReference>
<evidence type="ECO:0000313" key="3">
    <source>
        <dbReference type="Proteomes" id="UP000290092"/>
    </source>
</evidence>
<dbReference type="RefSeq" id="WP_114841929.1">
    <property type="nucleotide sequence ID" value="NZ_CP031219.1"/>
</dbReference>
<proteinExistence type="predicted"/>
<protein>
    <recommendedName>
        <fullName evidence="1">Flagellin N-terminal domain-containing protein</fullName>
    </recommendedName>
</protein>
<organism evidence="2 3">
    <name type="scientific">Malaciobacter mytili LMG 24559</name>
    <dbReference type="NCBI Taxonomy" id="1032238"/>
    <lineage>
        <taxon>Bacteria</taxon>
        <taxon>Pseudomonadati</taxon>
        <taxon>Campylobacterota</taxon>
        <taxon>Epsilonproteobacteria</taxon>
        <taxon>Campylobacterales</taxon>
        <taxon>Arcobacteraceae</taxon>
        <taxon>Malaciobacter</taxon>
    </lineage>
</organism>
<feature type="domain" description="Flagellin N-terminal" evidence="1">
    <location>
        <begin position="5"/>
        <end position="127"/>
    </location>
</feature>
<dbReference type="InterPro" id="IPR001029">
    <property type="entry name" value="Flagellin_N"/>
</dbReference>
<sequence length="264" mass="29721">MDVNSINNNISNLSSLSQQQLQKSSENRKIEAVSNDALNLTISESYNLRRDELSNSLQTFNNGIAITKIAQNALDKQQEILTDIKTKLQDDTTEDKNSLKSEIINLLKDFTLVAENTKYKKETILSTKENSYESNSFSIETKEANFEINKINTPLISNDLATTIQKEDLNNPETLNSIVEKLDNSSKYLNDTSNNFKKLSEDILENAKDVLKQQQDLAIANSTNHINFGKEANDFTKNNLFANMGYLAVSQANIVQEQSVRLLS</sequence>
<name>A0AAX2AJF5_9BACT</name>
<keyword evidence="3" id="KW-1185">Reference proteome</keyword>
<gene>
    <name evidence="2" type="ORF">CP985_07450</name>
</gene>
<dbReference type="AlphaFoldDB" id="A0AAX2AJF5"/>
<dbReference type="Pfam" id="PF00669">
    <property type="entry name" value="Flagellin_N"/>
    <property type="match status" value="1"/>
</dbReference>